<comment type="subcellular location">
    <subcellularLocation>
        <location evidence="4 14">Cytoplasm</location>
    </subcellularLocation>
</comment>
<dbReference type="InterPro" id="IPR001352">
    <property type="entry name" value="RNase_HII/HIII"/>
</dbReference>
<comment type="cofactor">
    <cofactor evidence="2">
        <name>Mg(2+)</name>
        <dbReference type="ChEBI" id="CHEBI:18420"/>
    </cofactor>
</comment>
<evidence type="ECO:0000313" key="19">
    <source>
        <dbReference type="EMBL" id="GLL13457.1"/>
    </source>
</evidence>
<comment type="cofactor">
    <cofactor evidence="14 15">
        <name>Mn(2+)</name>
        <dbReference type="ChEBI" id="CHEBI:29035"/>
    </cofactor>
    <cofactor evidence="14 15">
        <name>Mg(2+)</name>
        <dbReference type="ChEBI" id="CHEBI:18420"/>
    </cofactor>
    <text evidence="14 15">Manganese or magnesium. Binds 1 divalent metal ion per monomer in the absence of substrate. May bind a second metal ion after substrate binding.</text>
</comment>
<dbReference type="HAMAP" id="MF_00052_B">
    <property type="entry name" value="RNase_HII_B"/>
    <property type="match status" value="1"/>
</dbReference>
<dbReference type="InterPro" id="IPR036397">
    <property type="entry name" value="RNaseH_sf"/>
</dbReference>
<comment type="catalytic activity">
    <reaction evidence="1 14 15 16">
        <text>Endonucleolytic cleavage to 5'-phosphomonoester.</text>
        <dbReference type="EC" id="3.1.26.4"/>
    </reaction>
</comment>
<keyword evidence="10 14" id="KW-0479">Metal-binding</keyword>
<dbReference type="AlphaFoldDB" id="A0A9W6L4E7"/>
<evidence type="ECO:0000256" key="5">
    <source>
        <dbReference type="ARBA" id="ARBA00007383"/>
    </source>
</evidence>
<accession>A0A9W6L4E7</accession>
<feature type="binding site" evidence="14 15">
    <location>
        <position position="151"/>
    </location>
    <ligand>
        <name>a divalent metal cation</name>
        <dbReference type="ChEBI" id="CHEBI:60240"/>
    </ligand>
</feature>
<dbReference type="EC" id="3.1.26.4" evidence="6 14"/>
<dbReference type="CDD" id="cd07182">
    <property type="entry name" value="RNase_HII_bacteria_HII_like"/>
    <property type="match status" value="1"/>
</dbReference>
<feature type="domain" description="RNase H type-2" evidence="18">
    <location>
        <begin position="51"/>
        <end position="245"/>
    </location>
</feature>
<reference evidence="19" key="2">
    <citation type="submission" date="2023-01" db="EMBL/GenBank/DDBJ databases">
        <authorList>
            <person name="Sun Q."/>
            <person name="Evtushenko L."/>
        </authorList>
    </citation>
    <scope>NUCLEOTIDE SEQUENCE</scope>
    <source>
        <strain evidence="19">VKM Ac-1069</strain>
    </source>
</reference>
<comment type="caution">
    <text evidence="19">The sequence shown here is derived from an EMBL/GenBank/DDBJ whole genome shotgun (WGS) entry which is preliminary data.</text>
</comment>
<evidence type="ECO:0000256" key="8">
    <source>
        <dbReference type="ARBA" id="ARBA00022490"/>
    </source>
</evidence>
<gene>
    <name evidence="14 19" type="primary">rnhB</name>
    <name evidence="19" type="ORF">GCM10017577_46010</name>
</gene>
<evidence type="ECO:0000256" key="17">
    <source>
        <dbReference type="SAM" id="MobiDB-lite"/>
    </source>
</evidence>
<proteinExistence type="inferred from homology"/>
<dbReference type="InterPro" id="IPR024567">
    <property type="entry name" value="RNase_HII/HIII_dom"/>
</dbReference>
<dbReference type="Proteomes" id="UP001143463">
    <property type="component" value="Unassembled WGS sequence"/>
</dbReference>
<evidence type="ECO:0000256" key="7">
    <source>
        <dbReference type="ARBA" id="ARBA00019179"/>
    </source>
</evidence>
<evidence type="ECO:0000256" key="11">
    <source>
        <dbReference type="ARBA" id="ARBA00022759"/>
    </source>
</evidence>
<dbReference type="InterPro" id="IPR012337">
    <property type="entry name" value="RNaseH-like_sf"/>
</dbReference>
<name>A0A9W6L4E7_9PSEU</name>
<evidence type="ECO:0000256" key="1">
    <source>
        <dbReference type="ARBA" id="ARBA00000077"/>
    </source>
</evidence>
<protein>
    <recommendedName>
        <fullName evidence="7 14">Ribonuclease HII</fullName>
        <shortName evidence="14">RNase HII</shortName>
        <ecNumber evidence="6 14">3.1.26.4</ecNumber>
    </recommendedName>
</protein>
<dbReference type="GO" id="GO:0003723">
    <property type="term" value="F:RNA binding"/>
    <property type="evidence" value="ECO:0007669"/>
    <property type="project" value="UniProtKB-UniRule"/>
</dbReference>
<evidence type="ECO:0000256" key="6">
    <source>
        <dbReference type="ARBA" id="ARBA00012180"/>
    </source>
</evidence>
<reference evidence="19" key="1">
    <citation type="journal article" date="2014" name="Int. J. Syst. Evol. Microbiol.">
        <title>Complete genome sequence of Corynebacterium casei LMG S-19264T (=DSM 44701T), isolated from a smear-ripened cheese.</title>
        <authorList>
            <consortium name="US DOE Joint Genome Institute (JGI-PGF)"/>
            <person name="Walter F."/>
            <person name="Albersmeier A."/>
            <person name="Kalinowski J."/>
            <person name="Ruckert C."/>
        </authorList>
    </citation>
    <scope>NUCLEOTIDE SEQUENCE</scope>
    <source>
        <strain evidence="19">VKM Ac-1069</strain>
    </source>
</reference>
<evidence type="ECO:0000256" key="16">
    <source>
        <dbReference type="RuleBase" id="RU003515"/>
    </source>
</evidence>
<dbReference type="PANTHER" id="PTHR10954">
    <property type="entry name" value="RIBONUCLEASE H2 SUBUNIT A"/>
    <property type="match status" value="1"/>
</dbReference>
<dbReference type="GO" id="GO:0005737">
    <property type="term" value="C:cytoplasm"/>
    <property type="evidence" value="ECO:0007669"/>
    <property type="project" value="UniProtKB-SubCell"/>
</dbReference>
<dbReference type="GO" id="GO:0032299">
    <property type="term" value="C:ribonuclease H2 complex"/>
    <property type="evidence" value="ECO:0007669"/>
    <property type="project" value="TreeGrafter"/>
</dbReference>
<dbReference type="PROSITE" id="PS51975">
    <property type="entry name" value="RNASE_H_2"/>
    <property type="match status" value="1"/>
</dbReference>
<evidence type="ECO:0000256" key="15">
    <source>
        <dbReference type="PROSITE-ProRule" id="PRU01319"/>
    </source>
</evidence>
<evidence type="ECO:0000256" key="2">
    <source>
        <dbReference type="ARBA" id="ARBA00001946"/>
    </source>
</evidence>
<dbReference type="GO" id="GO:0004523">
    <property type="term" value="F:RNA-DNA hybrid ribonuclease activity"/>
    <property type="evidence" value="ECO:0007669"/>
    <property type="project" value="UniProtKB-UniRule"/>
</dbReference>
<keyword evidence="13 14" id="KW-0464">Manganese</keyword>
<dbReference type="Pfam" id="PF01351">
    <property type="entry name" value="RNase_HII"/>
    <property type="match status" value="1"/>
</dbReference>
<dbReference type="GO" id="GO:0030145">
    <property type="term" value="F:manganese ion binding"/>
    <property type="evidence" value="ECO:0007669"/>
    <property type="project" value="UniProtKB-UniRule"/>
</dbReference>
<feature type="binding site" evidence="14 15">
    <location>
        <position position="58"/>
    </location>
    <ligand>
        <name>a divalent metal cation</name>
        <dbReference type="ChEBI" id="CHEBI:60240"/>
    </ligand>
</feature>
<dbReference type="NCBIfam" id="NF000595">
    <property type="entry name" value="PRK00015.1-3"/>
    <property type="match status" value="1"/>
</dbReference>
<keyword evidence="8 14" id="KW-0963">Cytoplasm</keyword>
<sequence>MAAPVQRPARRPRRKRPAELLPPGWKPGRATVRASAGTWTLQSTLQRHGLGPVAGVDEAGRGACAGPLVVAACVLRPGDAKRLEGLTDSKMLTHTVREEFYYRILRRAEDFSVIVIPPAEVDRRGVHVANIEGMRRAVAGLSHPPGYVLTDGFPVRGFGRPTLAVPKGDLTAACVAAASVLAKVTRDRLMVELDGRYPQYRFAEHKGYCTPVHDAALAEHGPCPEHRFSFVNVASVARVGDRVALVQNGASGEETGDIEDAEFAADDEALLVGDAGEDRVAGGVES</sequence>
<dbReference type="SUPFAM" id="SSF53098">
    <property type="entry name" value="Ribonuclease H-like"/>
    <property type="match status" value="1"/>
</dbReference>
<keyword evidence="9 14" id="KW-0540">Nuclease</keyword>
<evidence type="ECO:0000313" key="20">
    <source>
        <dbReference type="Proteomes" id="UP001143463"/>
    </source>
</evidence>
<evidence type="ECO:0000256" key="9">
    <source>
        <dbReference type="ARBA" id="ARBA00022722"/>
    </source>
</evidence>
<evidence type="ECO:0000256" key="13">
    <source>
        <dbReference type="ARBA" id="ARBA00023211"/>
    </source>
</evidence>
<organism evidence="19 20">
    <name type="scientific">Pseudonocardia halophobica</name>
    <dbReference type="NCBI Taxonomy" id="29401"/>
    <lineage>
        <taxon>Bacteria</taxon>
        <taxon>Bacillati</taxon>
        <taxon>Actinomycetota</taxon>
        <taxon>Actinomycetes</taxon>
        <taxon>Pseudonocardiales</taxon>
        <taxon>Pseudonocardiaceae</taxon>
        <taxon>Pseudonocardia</taxon>
    </lineage>
</organism>
<feature type="binding site" evidence="14 15">
    <location>
        <position position="57"/>
    </location>
    <ligand>
        <name>a divalent metal cation</name>
        <dbReference type="ChEBI" id="CHEBI:60240"/>
    </ligand>
</feature>
<dbReference type="EMBL" id="BSFQ01000022">
    <property type="protein sequence ID" value="GLL13457.1"/>
    <property type="molecule type" value="Genomic_DNA"/>
</dbReference>
<evidence type="ECO:0000256" key="10">
    <source>
        <dbReference type="ARBA" id="ARBA00022723"/>
    </source>
</evidence>
<evidence type="ECO:0000256" key="12">
    <source>
        <dbReference type="ARBA" id="ARBA00022801"/>
    </source>
</evidence>
<comment type="function">
    <text evidence="3 14 16">Endonuclease that specifically degrades the RNA of RNA-DNA hybrids.</text>
</comment>
<keyword evidence="20" id="KW-1185">Reference proteome</keyword>
<evidence type="ECO:0000256" key="3">
    <source>
        <dbReference type="ARBA" id="ARBA00004065"/>
    </source>
</evidence>
<keyword evidence="11 14" id="KW-0255">Endonuclease</keyword>
<dbReference type="Gene3D" id="3.30.420.10">
    <property type="entry name" value="Ribonuclease H-like superfamily/Ribonuclease H"/>
    <property type="match status" value="1"/>
</dbReference>
<dbReference type="InterPro" id="IPR022898">
    <property type="entry name" value="RNase_HII"/>
</dbReference>
<dbReference type="NCBIfam" id="NF000598">
    <property type="entry name" value="PRK00015.2-2"/>
    <property type="match status" value="1"/>
</dbReference>
<feature type="region of interest" description="Disordered" evidence="17">
    <location>
        <begin position="1"/>
        <end position="27"/>
    </location>
</feature>
<evidence type="ECO:0000259" key="18">
    <source>
        <dbReference type="PROSITE" id="PS51975"/>
    </source>
</evidence>
<keyword evidence="12 14" id="KW-0378">Hydrolase</keyword>
<evidence type="ECO:0000256" key="14">
    <source>
        <dbReference type="HAMAP-Rule" id="MF_00052"/>
    </source>
</evidence>
<comment type="similarity">
    <text evidence="5 14 16">Belongs to the RNase HII family.</text>
</comment>
<dbReference type="GO" id="GO:0006298">
    <property type="term" value="P:mismatch repair"/>
    <property type="evidence" value="ECO:0007669"/>
    <property type="project" value="TreeGrafter"/>
</dbReference>
<dbReference type="GO" id="GO:0043137">
    <property type="term" value="P:DNA replication, removal of RNA primer"/>
    <property type="evidence" value="ECO:0007669"/>
    <property type="project" value="TreeGrafter"/>
</dbReference>
<evidence type="ECO:0000256" key="4">
    <source>
        <dbReference type="ARBA" id="ARBA00004496"/>
    </source>
</evidence>
<dbReference type="PANTHER" id="PTHR10954:SF18">
    <property type="entry name" value="RIBONUCLEASE HII"/>
    <property type="match status" value="1"/>
</dbReference>